<gene>
    <name evidence="7" type="primary">ubiX</name>
    <name evidence="9" type="ORF">V4D31_06380</name>
</gene>
<dbReference type="GO" id="GO:0106141">
    <property type="term" value="F:flavin prenyltransferase activity"/>
    <property type="evidence" value="ECO:0007669"/>
    <property type="project" value="UniProtKB-EC"/>
</dbReference>
<dbReference type="HAMAP" id="MF_01984">
    <property type="entry name" value="ubiX_pad"/>
    <property type="match status" value="1"/>
</dbReference>
<organism evidence="9">
    <name type="scientific">Thermodesulfovibrio obliviosus</name>
    <dbReference type="NCBI Taxonomy" id="3118332"/>
    <lineage>
        <taxon>Bacteria</taxon>
        <taxon>Pseudomonadati</taxon>
        <taxon>Nitrospirota</taxon>
        <taxon>Thermodesulfovibrionia</taxon>
        <taxon>Thermodesulfovibrionales</taxon>
        <taxon>Thermodesulfovibrionaceae</taxon>
        <taxon>Thermodesulfovibrio</taxon>
    </lineage>
</organism>
<proteinExistence type="inferred from homology"/>
<feature type="binding site" evidence="7">
    <location>
        <position position="35"/>
    </location>
    <ligand>
        <name>FMN</name>
        <dbReference type="ChEBI" id="CHEBI:58210"/>
    </ligand>
</feature>
<dbReference type="GO" id="GO:0016831">
    <property type="term" value="F:carboxy-lyase activity"/>
    <property type="evidence" value="ECO:0007669"/>
    <property type="project" value="TreeGrafter"/>
</dbReference>
<dbReference type="PANTHER" id="PTHR43374">
    <property type="entry name" value="FLAVIN PRENYLTRANSFERASE"/>
    <property type="match status" value="1"/>
</dbReference>
<dbReference type="EMBL" id="CP144374">
    <property type="protein sequence ID" value="XCH47970.1"/>
    <property type="molecule type" value="Genomic_DNA"/>
</dbReference>
<evidence type="ECO:0000256" key="4">
    <source>
        <dbReference type="ARBA" id="ARBA00022679"/>
    </source>
</evidence>
<evidence type="ECO:0000256" key="7">
    <source>
        <dbReference type="HAMAP-Rule" id="MF_01984"/>
    </source>
</evidence>
<comment type="similarity">
    <text evidence="6 7">Belongs to the UbiX/PAD1 family.</text>
</comment>
<evidence type="ECO:0000256" key="3">
    <source>
        <dbReference type="ARBA" id="ARBA00022643"/>
    </source>
</evidence>
<dbReference type="RefSeq" id="WP_353685627.1">
    <property type="nucleotide sequence ID" value="NZ_CP144374.1"/>
</dbReference>
<evidence type="ECO:0000313" key="9">
    <source>
        <dbReference type="EMBL" id="XCH47970.1"/>
    </source>
</evidence>
<keyword evidence="2 7" id="KW-0285">Flavoprotein</keyword>
<evidence type="ECO:0000256" key="2">
    <source>
        <dbReference type="ARBA" id="ARBA00022630"/>
    </source>
</evidence>
<feature type="binding site" evidence="7">
    <location>
        <position position="156"/>
    </location>
    <ligand>
        <name>dimethylallyl phosphate</name>
        <dbReference type="ChEBI" id="CHEBI:88052"/>
    </ligand>
</feature>
<dbReference type="NCBIfam" id="TIGR00421">
    <property type="entry name" value="ubiX_pad"/>
    <property type="match status" value="1"/>
</dbReference>
<evidence type="ECO:0000256" key="6">
    <source>
        <dbReference type="ARBA" id="ARBA00060793"/>
    </source>
</evidence>
<dbReference type="AlphaFoldDB" id="A0AAU8GZM3"/>
<feature type="binding site" evidence="7">
    <location>
        <begin position="10"/>
        <end position="12"/>
    </location>
    <ligand>
        <name>FMN</name>
        <dbReference type="ChEBI" id="CHEBI:58210"/>
    </ligand>
</feature>
<dbReference type="InterPro" id="IPR036551">
    <property type="entry name" value="Flavin_trans-like"/>
</dbReference>
<dbReference type="InterPro" id="IPR004507">
    <property type="entry name" value="UbiX-like"/>
</dbReference>
<name>A0AAU8GZM3_9BACT</name>
<dbReference type="Gene3D" id="3.40.50.1950">
    <property type="entry name" value="Flavin prenyltransferase-like"/>
    <property type="match status" value="1"/>
</dbReference>
<feature type="binding site" evidence="7">
    <location>
        <begin position="91"/>
        <end position="94"/>
    </location>
    <ligand>
        <name>FMN</name>
        <dbReference type="ChEBI" id="CHEBI:58210"/>
    </ligand>
</feature>
<dbReference type="FunFam" id="3.40.50.1950:FF:000001">
    <property type="entry name" value="Flavin prenyltransferase UbiX"/>
    <property type="match status" value="1"/>
</dbReference>
<feature type="domain" description="Flavoprotein" evidence="8">
    <location>
        <begin position="3"/>
        <end position="176"/>
    </location>
</feature>
<keyword evidence="4 7" id="KW-0808">Transferase</keyword>
<feature type="binding site" evidence="7">
    <location>
        <position position="126"/>
    </location>
    <ligand>
        <name>FMN</name>
        <dbReference type="ChEBI" id="CHEBI:58210"/>
    </ligand>
</feature>
<comment type="function">
    <text evidence="7">Flavin prenyltransferase that catalyzes the synthesis of the prenylated FMN cofactor (prenyl-FMN) for 4-hydroxy-3-polyprenylbenzoic acid decarboxylase UbiD. The prenyltransferase is metal-independent and links a dimethylallyl moiety from dimethylallyl monophosphate (DMAP) to the flavin N5 and C6 atoms of FMN.</text>
</comment>
<dbReference type="InterPro" id="IPR003382">
    <property type="entry name" value="Flavoprotein"/>
</dbReference>
<dbReference type="SUPFAM" id="SSF52507">
    <property type="entry name" value="Homo-oligomeric flavin-containing Cys decarboxylases, HFCD"/>
    <property type="match status" value="1"/>
</dbReference>
<dbReference type="KEGG" id="tob:V4D31_06380"/>
<sequence length="189" mass="21206">MEKLILAITGASGIIYGIRLLEEISKNFEVLVILSSSAIKVMEHETEIKNLHEFKEKFRDPNIKIYSENQIDASVASGSYKTRGMFIVPCSMKTLSAIATGYADNLITRAADVIIKEGRRLIISPRETPLSAIHIENMLKLARIGVIIVPPMPAFYHNPQTIDDMVNFIVGKLLDSMGIENNLYRRWNG</sequence>
<evidence type="ECO:0000256" key="1">
    <source>
        <dbReference type="ARBA" id="ARBA00022602"/>
    </source>
</evidence>
<feature type="binding site" evidence="7">
    <location>
        <position position="172"/>
    </location>
    <ligand>
        <name>dimethylallyl phosphate</name>
        <dbReference type="ChEBI" id="CHEBI:88052"/>
    </ligand>
</feature>
<comment type="caution">
    <text evidence="7">Lacks conserved residue(s) required for the propagation of feature annotation.</text>
</comment>
<dbReference type="EC" id="2.5.1.129" evidence="7"/>
<dbReference type="PANTHER" id="PTHR43374:SF1">
    <property type="entry name" value="FLAVIN PRENYLTRANSFERASE PAD1, MITOCHONDRIAL"/>
    <property type="match status" value="1"/>
</dbReference>
<reference evidence="9" key="1">
    <citation type="submission" date="2024-01" db="EMBL/GenBank/DDBJ databases">
        <title>The first autotrophic representatives of the genus Thermodesulfovibrio.</title>
        <authorList>
            <person name="Maltseva A.I."/>
            <person name="Elcheninov A.G."/>
            <person name="Kublanov I.V."/>
            <person name="Lebedinsky A.V."/>
            <person name="Frolov E.N."/>
        </authorList>
    </citation>
    <scope>NUCLEOTIDE SEQUENCE</scope>
    <source>
        <strain evidence="9">3462-1</strain>
    </source>
</reference>
<protein>
    <recommendedName>
        <fullName evidence="7">Flavin prenyltransferase UbiX</fullName>
        <ecNumber evidence="7">2.5.1.129</ecNumber>
    </recommendedName>
</protein>
<dbReference type="NCBIfam" id="NF004685">
    <property type="entry name" value="PRK06029.1"/>
    <property type="match status" value="1"/>
</dbReference>
<keyword evidence="3 7" id="KW-0288">FMN</keyword>
<evidence type="ECO:0000256" key="5">
    <source>
        <dbReference type="ARBA" id="ARBA00050612"/>
    </source>
</evidence>
<comment type="catalytic activity">
    <reaction evidence="5 7">
        <text>dimethylallyl phosphate + FMNH2 = prenylated FMNH2 + phosphate</text>
        <dbReference type="Rhea" id="RHEA:37743"/>
        <dbReference type="ChEBI" id="CHEBI:43474"/>
        <dbReference type="ChEBI" id="CHEBI:57618"/>
        <dbReference type="ChEBI" id="CHEBI:87467"/>
        <dbReference type="ChEBI" id="CHEBI:88052"/>
        <dbReference type="EC" id="2.5.1.129"/>
    </reaction>
</comment>
<accession>A0AAU8GZM3</accession>
<evidence type="ECO:0000259" key="8">
    <source>
        <dbReference type="Pfam" id="PF02441"/>
    </source>
</evidence>
<keyword evidence="1 7" id="KW-0637">Prenyltransferase</keyword>
<dbReference type="Pfam" id="PF02441">
    <property type="entry name" value="Flavoprotein"/>
    <property type="match status" value="1"/>
</dbReference>